<keyword evidence="3" id="KW-1185">Reference proteome</keyword>
<name>A0A7Y6IYY9_9ACTN</name>
<dbReference type="EMBL" id="JABWGO010000024">
    <property type="protein sequence ID" value="NUW46991.1"/>
    <property type="molecule type" value="Genomic_DNA"/>
</dbReference>
<reference evidence="2 3" key="1">
    <citation type="submission" date="2020-06" db="EMBL/GenBank/DDBJ databases">
        <authorList>
            <person name="Chanama M."/>
        </authorList>
    </citation>
    <scope>NUCLEOTIDE SEQUENCE [LARGE SCALE GENOMIC DNA]</scope>
    <source>
        <strain evidence="2 3">TBRC6557</strain>
    </source>
</reference>
<feature type="region of interest" description="Disordered" evidence="1">
    <location>
        <begin position="22"/>
        <end position="62"/>
    </location>
</feature>
<dbReference type="AlphaFoldDB" id="A0A7Y6IYY9"/>
<accession>A0A7Y6IYY9</accession>
<comment type="caution">
    <text evidence="2">The sequence shown here is derived from an EMBL/GenBank/DDBJ whole genome shotgun (WGS) entry which is preliminary data.</text>
</comment>
<gene>
    <name evidence="2" type="ORF">HT134_43855</name>
</gene>
<evidence type="ECO:0000313" key="3">
    <source>
        <dbReference type="Proteomes" id="UP000546126"/>
    </source>
</evidence>
<evidence type="ECO:0000256" key="1">
    <source>
        <dbReference type="SAM" id="MobiDB-lite"/>
    </source>
</evidence>
<dbReference type="RefSeq" id="WP_175606432.1">
    <property type="nucleotide sequence ID" value="NZ_JABWGO010000024.1"/>
</dbReference>
<evidence type="ECO:0000313" key="2">
    <source>
        <dbReference type="EMBL" id="NUW46991.1"/>
    </source>
</evidence>
<protein>
    <submittedName>
        <fullName evidence="2">Uncharacterized protein</fullName>
    </submittedName>
</protein>
<dbReference type="Proteomes" id="UP000546126">
    <property type="component" value="Unassembled WGS sequence"/>
</dbReference>
<proteinExistence type="predicted"/>
<sequence>MSKNTKSSKGFDALLAMREELPDLSPKWDESPEGAPATPPAAAEFVGPGHLPTPYEATTDDGPLSEVEREHLALCEAALENLRVAYWAAGKALQVVRDGRLYREDYATFDDYTEDRWEMGRRHADRLIEAWPLAEKLATAGIKANESQVRELLPLASEHGQDAALLVGQTVAESVAVVEGVRMTAAILKGAVAVIPPGPFDAEQAIAQIRAYLQGEQQPAPARTADRWEKTTAAVLAIQEPARMRRFVDEARQRPQEAQAFISQMRHLADLLEKAIESGT</sequence>
<organism evidence="2 3">
    <name type="scientific">Nonomuraea rhodomycinica</name>
    <dbReference type="NCBI Taxonomy" id="1712872"/>
    <lineage>
        <taxon>Bacteria</taxon>
        <taxon>Bacillati</taxon>
        <taxon>Actinomycetota</taxon>
        <taxon>Actinomycetes</taxon>
        <taxon>Streptosporangiales</taxon>
        <taxon>Streptosporangiaceae</taxon>
        <taxon>Nonomuraea</taxon>
    </lineage>
</organism>